<dbReference type="CDD" id="cd05266">
    <property type="entry name" value="SDR_a4"/>
    <property type="match status" value="1"/>
</dbReference>
<gene>
    <name evidence="3" type="ORF">CSC94_02530</name>
</gene>
<organism evidence="3 4">
    <name type="scientific">Zhengella mangrovi</name>
    <dbReference type="NCBI Taxonomy" id="1982044"/>
    <lineage>
        <taxon>Bacteria</taxon>
        <taxon>Pseudomonadati</taxon>
        <taxon>Pseudomonadota</taxon>
        <taxon>Alphaproteobacteria</taxon>
        <taxon>Hyphomicrobiales</taxon>
        <taxon>Notoacmeibacteraceae</taxon>
        <taxon>Zhengella</taxon>
    </lineage>
</organism>
<comment type="caution">
    <text evidence="3">The sequence shown here is derived from an EMBL/GenBank/DDBJ whole genome shotgun (WGS) entry which is preliminary data.</text>
</comment>
<dbReference type="OrthoDB" id="9808276at2"/>
<proteinExistence type="predicted"/>
<feature type="domain" description="NAD-dependent epimerase/dehydratase" evidence="2">
    <location>
        <begin position="100"/>
        <end position="209"/>
    </location>
</feature>
<evidence type="ECO:0000313" key="3">
    <source>
        <dbReference type="EMBL" id="PHP68885.1"/>
    </source>
</evidence>
<evidence type="ECO:0000259" key="2">
    <source>
        <dbReference type="Pfam" id="PF01370"/>
    </source>
</evidence>
<name>A0A2G1QTS5_9HYPH</name>
<dbReference type="AlphaFoldDB" id="A0A2G1QTS5"/>
<dbReference type="PANTHER" id="PTHR43574">
    <property type="entry name" value="EPIMERASE-RELATED"/>
    <property type="match status" value="1"/>
</dbReference>
<keyword evidence="1" id="KW-0520">NAD</keyword>
<reference evidence="3 4" key="1">
    <citation type="submission" date="2017-10" db="EMBL/GenBank/DDBJ databases">
        <title>Sedimentibacterium mangrovi gen. nov., sp. nov., a novel member of family Phyllobacteriacea isolated from mangrove sediment.</title>
        <authorList>
            <person name="Liao H."/>
            <person name="Tian Y."/>
        </authorList>
    </citation>
    <scope>NUCLEOTIDE SEQUENCE [LARGE SCALE GENOMIC DNA]</scope>
    <source>
        <strain evidence="3 4">X9-2-2</strain>
    </source>
</reference>
<dbReference type="InterPro" id="IPR036291">
    <property type="entry name" value="NAD(P)-bd_dom_sf"/>
</dbReference>
<sequence>MRVFLFGAGYSGKAIARAFAPGSRWIVGTTRSADHFPALEAAHIEPFVFTGEADEVALLPLEYMTQMAVTIPPDEDGCPVLRAAGKLLEEHMPALSWVGYLSTVGVYGNHDGAWIDETADCRPTSARSTRRLTAEEQWQAFGERTGIPVAILRLPGIYGPGRNALVNVAEGKARRLIKPGQVFNRVHVDDIGRAAYFLARHRAGGIFNVTDDEPCPPQDVVVHACHLMGVEPPPEQDFETADLSPMARSFYGENKRVSNAKLKDLGFELQYPDYRTALDAMWADGTWRG</sequence>
<dbReference type="SUPFAM" id="SSF51735">
    <property type="entry name" value="NAD(P)-binding Rossmann-fold domains"/>
    <property type="match status" value="1"/>
</dbReference>
<dbReference type="EMBL" id="PDVP01000001">
    <property type="protein sequence ID" value="PHP68885.1"/>
    <property type="molecule type" value="Genomic_DNA"/>
</dbReference>
<keyword evidence="4" id="KW-1185">Reference proteome</keyword>
<dbReference type="Gene3D" id="3.40.50.720">
    <property type="entry name" value="NAD(P)-binding Rossmann-like Domain"/>
    <property type="match status" value="1"/>
</dbReference>
<protein>
    <submittedName>
        <fullName evidence="3">NAD(P)-dependent oxidoreductase</fullName>
    </submittedName>
</protein>
<dbReference type="Pfam" id="PF01370">
    <property type="entry name" value="Epimerase"/>
    <property type="match status" value="1"/>
</dbReference>
<evidence type="ECO:0000256" key="1">
    <source>
        <dbReference type="ARBA" id="ARBA00023027"/>
    </source>
</evidence>
<accession>A0A2G1QTS5</accession>
<dbReference type="Proteomes" id="UP000221168">
    <property type="component" value="Unassembled WGS sequence"/>
</dbReference>
<dbReference type="RefSeq" id="WP_099303395.1">
    <property type="nucleotide sequence ID" value="NZ_PDVP01000001.1"/>
</dbReference>
<evidence type="ECO:0000313" key="4">
    <source>
        <dbReference type="Proteomes" id="UP000221168"/>
    </source>
</evidence>
<dbReference type="InterPro" id="IPR001509">
    <property type="entry name" value="Epimerase_deHydtase"/>
</dbReference>